<dbReference type="SUPFAM" id="SSF51735">
    <property type="entry name" value="NAD(P)-binding Rossmann-fold domains"/>
    <property type="match status" value="1"/>
</dbReference>
<dbReference type="InterPro" id="IPR003869">
    <property type="entry name" value="Polysac_CapD-like"/>
</dbReference>
<name>A0A520XBZ8_9DELT</name>
<dbReference type="Proteomes" id="UP000322454">
    <property type="component" value="Unassembled WGS sequence"/>
</dbReference>
<dbReference type="EMBL" id="SHMQ01000015">
    <property type="protein sequence ID" value="RZV38737.1"/>
    <property type="molecule type" value="Genomic_DNA"/>
</dbReference>
<dbReference type="Pfam" id="PF02719">
    <property type="entry name" value="Polysacc_synt_2"/>
    <property type="match status" value="1"/>
</dbReference>
<dbReference type="InterPro" id="IPR036291">
    <property type="entry name" value="NAD(P)-bd_dom_sf"/>
</dbReference>
<evidence type="ECO:0000256" key="1">
    <source>
        <dbReference type="ARBA" id="ARBA00007430"/>
    </source>
</evidence>
<dbReference type="InterPro" id="IPR051203">
    <property type="entry name" value="Polysaccharide_Synthase-Rel"/>
</dbReference>
<dbReference type="Gene3D" id="3.40.50.720">
    <property type="entry name" value="NAD(P)-binding Rossmann-like Domain"/>
    <property type="match status" value="1"/>
</dbReference>
<protein>
    <submittedName>
        <fullName evidence="3">Polysaccharide biosynthesis protein</fullName>
    </submittedName>
</protein>
<comment type="similarity">
    <text evidence="1">Belongs to the polysaccharide synthase family.</text>
</comment>
<evidence type="ECO:0000259" key="2">
    <source>
        <dbReference type="Pfam" id="PF02719"/>
    </source>
</evidence>
<feature type="domain" description="Polysaccharide biosynthesis protein CapD-like" evidence="2">
    <location>
        <begin position="10"/>
        <end position="290"/>
    </location>
</feature>
<dbReference type="AlphaFoldDB" id="A0A520XBZ8"/>
<comment type="caution">
    <text evidence="3">The sequence shown here is derived from an EMBL/GenBank/DDBJ whole genome shotgun (WGS) entry which is preliminary data.</text>
</comment>
<gene>
    <name evidence="3" type="ORF">EVJ48_06420</name>
</gene>
<dbReference type="PANTHER" id="PTHR43318">
    <property type="entry name" value="UDP-N-ACETYLGLUCOSAMINE 4,6-DEHYDRATASE"/>
    <property type="match status" value="1"/>
</dbReference>
<reference evidence="3 4" key="1">
    <citation type="submission" date="2019-01" db="EMBL/GenBank/DDBJ databases">
        <title>Insights into ecological role of a new deltaproteobacterial order Candidatus Sinidesulfobacterales (Sva0485) by metagenomics and metatranscriptomics.</title>
        <authorList>
            <person name="Tan S."/>
            <person name="Liu J."/>
            <person name="Fang Y."/>
            <person name="Hedlund B."/>
            <person name="Lian Z.-H."/>
            <person name="Huang L.-Y."/>
            <person name="Li J.-T."/>
            <person name="Huang L.-N."/>
            <person name="Li W.-J."/>
            <person name="Jiang H.-C."/>
            <person name="Dong H.-L."/>
            <person name="Shu W.-S."/>
        </authorList>
    </citation>
    <scope>NUCLEOTIDE SEQUENCE [LARGE SCALE GENOMIC DNA]</scope>
    <source>
        <strain evidence="3">AP4</strain>
    </source>
</reference>
<accession>A0A520XBZ8</accession>
<organism evidence="3 4">
    <name type="scientific">Candidatus Acidulodesulfobacterium acidiphilum</name>
    <dbReference type="NCBI Taxonomy" id="2597224"/>
    <lineage>
        <taxon>Bacteria</taxon>
        <taxon>Deltaproteobacteria</taxon>
        <taxon>Candidatus Acidulodesulfobacterales</taxon>
        <taxon>Candidatus Acidulodesulfobacterium</taxon>
    </lineage>
</organism>
<dbReference type="PANTHER" id="PTHR43318:SF2">
    <property type="entry name" value="UDP-N-ACETYLGLUCOSAMINE 4,6-DEHYDRATASE (INVERTING)"/>
    <property type="match status" value="1"/>
</dbReference>
<proteinExistence type="inferred from homology"/>
<evidence type="ECO:0000313" key="3">
    <source>
        <dbReference type="EMBL" id="RZV38737.1"/>
    </source>
</evidence>
<sequence>MKNFYTGKNIFITGAAGTIGKELIKHLMKFDIGKIIAIDNNETEVFFLSEQYKNVKNLHCFICDIRDKEKLEFLMQGCEYVFHGAALKHVILGEYNPTDIVQTNLVGLQNVISASIKSQVKKVLFMSSDKAVNPTNAMGASKLMGEKLVTAANNLQVDNGTIFCNSRFGNVLGSRGSVIPIFLNQLKDGRNLTITDENMTRFVMKKEDAVDLILQSLIIAKGGETFILKMNSIKIIDLAKVMIEELSTVFNVKDVTISFIGSKAGEKLYEELLSEEETQRAIELDKFYVILPAFRSLYSNIDYIYDNIINEKIINKITSQTVELLSYKEISRLYVNYIKENLNEFLY</sequence>
<evidence type="ECO:0000313" key="4">
    <source>
        <dbReference type="Proteomes" id="UP000322454"/>
    </source>
</evidence>